<comment type="caution">
    <text evidence="6">The sequence shown here is derived from an EMBL/GenBank/DDBJ whole genome shotgun (WGS) entry which is preliminary data.</text>
</comment>
<dbReference type="PANTHER" id="PTHR24096">
    <property type="entry name" value="LONG-CHAIN-FATTY-ACID--COA LIGASE"/>
    <property type="match status" value="1"/>
</dbReference>
<organism evidence="6 7">
    <name type="scientific">Candidatus Yanofskybacteria bacterium GW2011_GWD1_39_16</name>
    <dbReference type="NCBI Taxonomy" id="1619030"/>
    <lineage>
        <taxon>Bacteria</taxon>
        <taxon>Candidatus Yanofskyibacteriota</taxon>
    </lineage>
</organism>
<dbReference type="EMBL" id="LBWL01000014">
    <property type="protein sequence ID" value="KKR08392.1"/>
    <property type="molecule type" value="Genomic_DNA"/>
</dbReference>
<dbReference type="Proteomes" id="UP000033996">
    <property type="component" value="Unassembled WGS sequence"/>
</dbReference>
<dbReference type="GO" id="GO:0016405">
    <property type="term" value="F:CoA-ligase activity"/>
    <property type="evidence" value="ECO:0007669"/>
    <property type="project" value="TreeGrafter"/>
</dbReference>
<comment type="similarity">
    <text evidence="1">Belongs to the ATP-dependent AMP-binding enzyme family.</text>
</comment>
<feature type="domain" description="AMP-dependent synthetase/ligase" evidence="4">
    <location>
        <begin position="18"/>
        <end position="418"/>
    </location>
</feature>
<evidence type="ECO:0000313" key="7">
    <source>
        <dbReference type="Proteomes" id="UP000033996"/>
    </source>
</evidence>
<dbReference type="AlphaFoldDB" id="A0A837HSF1"/>
<dbReference type="Pfam" id="PF13193">
    <property type="entry name" value="AMP-binding_C"/>
    <property type="match status" value="1"/>
</dbReference>
<feature type="transmembrane region" description="Helical" evidence="3">
    <location>
        <begin position="247"/>
        <end position="273"/>
    </location>
</feature>
<keyword evidence="2 6" id="KW-0436">Ligase</keyword>
<evidence type="ECO:0000256" key="1">
    <source>
        <dbReference type="ARBA" id="ARBA00006432"/>
    </source>
</evidence>
<proteinExistence type="inferred from homology"/>
<dbReference type="InterPro" id="IPR025110">
    <property type="entry name" value="AMP-bd_C"/>
</dbReference>
<evidence type="ECO:0000256" key="3">
    <source>
        <dbReference type="SAM" id="Phobius"/>
    </source>
</evidence>
<dbReference type="InterPro" id="IPR042099">
    <property type="entry name" value="ANL_N_sf"/>
</dbReference>
<feature type="domain" description="AMP-binding enzyme C-terminal" evidence="5">
    <location>
        <begin position="476"/>
        <end position="545"/>
    </location>
</feature>
<dbReference type="PANTHER" id="PTHR24096:SF149">
    <property type="entry name" value="AMP-BINDING DOMAIN-CONTAINING PROTEIN-RELATED"/>
    <property type="match status" value="1"/>
</dbReference>
<dbReference type="Gene3D" id="3.40.50.12780">
    <property type="entry name" value="N-terminal domain of ligase-like"/>
    <property type="match status" value="1"/>
</dbReference>
<dbReference type="SUPFAM" id="SSF56801">
    <property type="entry name" value="Acetyl-CoA synthetase-like"/>
    <property type="match status" value="1"/>
</dbReference>
<feature type="transmembrane region" description="Helical" evidence="3">
    <location>
        <begin position="73"/>
        <end position="95"/>
    </location>
</feature>
<dbReference type="Pfam" id="PF00501">
    <property type="entry name" value="AMP-binding"/>
    <property type="match status" value="1"/>
</dbReference>
<evidence type="ECO:0000259" key="4">
    <source>
        <dbReference type="Pfam" id="PF00501"/>
    </source>
</evidence>
<protein>
    <submittedName>
        <fullName evidence="6">Long-chain-fatty-acid-CoA ligase</fullName>
    </submittedName>
</protein>
<evidence type="ECO:0000259" key="5">
    <source>
        <dbReference type="Pfam" id="PF13193"/>
    </source>
</evidence>
<accession>A0A837HSF1</accession>
<gene>
    <name evidence="6" type="ORF">UT35_C0014G0007</name>
</gene>
<evidence type="ECO:0000256" key="2">
    <source>
        <dbReference type="ARBA" id="ARBA00022598"/>
    </source>
</evidence>
<dbReference type="InterPro" id="IPR045851">
    <property type="entry name" value="AMP-bd_C_sf"/>
</dbReference>
<dbReference type="Gene3D" id="3.30.300.30">
    <property type="match status" value="1"/>
</dbReference>
<keyword evidence="3" id="KW-0472">Membrane</keyword>
<keyword evidence="3" id="KW-0812">Transmembrane</keyword>
<name>A0A837HSF1_9BACT</name>
<dbReference type="InterPro" id="IPR000873">
    <property type="entry name" value="AMP-dep_synth/lig_dom"/>
</dbReference>
<keyword evidence="3" id="KW-1133">Transmembrane helix</keyword>
<evidence type="ECO:0000313" key="6">
    <source>
        <dbReference type="EMBL" id="KKR08392.1"/>
    </source>
</evidence>
<reference evidence="6 7" key="1">
    <citation type="journal article" date="2015" name="Nature">
        <title>rRNA introns, odd ribosomes, and small enigmatic genomes across a large radiation of phyla.</title>
        <authorList>
            <person name="Brown C.T."/>
            <person name="Hug L.A."/>
            <person name="Thomas B.C."/>
            <person name="Sharon I."/>
            <person name="Castelle C.J."/>
            <person name="Singh A."/>
            <person name="Wilkins M.J."/>
            <person name="Williams K.H."/>
            <person name="Banfield J.F."/>
        </authorList>
    </citation>
    <scope>NUCLEOTIDE SEQUENCE [LARGE SCALE GENOMIC DNA]</scope>
</reference>
<sequence length="575" mass="64764">MAFLDDKDMRPIGDIFSDVALRRKSAIALSFEGKSMSFGHLLRDVKILAKFIRDNTKDGDRVAVFLPNSPQFVITYFATLFAGRIFVPISLLSIFDSLRQNKDPNTIEPTAKIIHQLIDSRPAIIITVDFLYPLLSKIKFDWLPMFITTSLGDYLPMHVLPVYLAMAKWQNKLVNIPPTCERFKEIISRGVEMNAVPVDQDSVAIIQYSGGTTGDQKGVMLTHRNLVANLWQIRDLIDPWVKDDNEVMLGVIPFFHIYGLSVCINVALLGLQSRLVIMPQFLPKKVVENIENYKVTIFPSVSIMLALITELNINLRKKLRSLRLCVVGAGPIGQSVVDHFLEVSDVKILRAYGQSEASPGISSCLPSDVQPSQIKWAMIGRLLPDIECKIIGENGDEVSDGEMGNIWISGPNVMLGYWHNTEATNKVRRIIDDIIWLDTGDMGMMMSIDGHRKLFFVDRESDMIKKNGIKVFPSTIERSIMTYTGVSEVSVFGVPDDAMGEEVIAVVTLSPGQKYDRAIASRILEHCRRIAENRLHIPKELIVLDSDEFNRFKNPIGKVDKRSLREFIKTKLGVR</sequence>